<dbReference type="AlphaFoldDB" id="A0A1Y1BS47"/>
<feature type="domain" description="Peripheral subunit-binding (PSBD)" evidence="10">
    <location>
        <begin position="151"/>
        <end position="188"/>
    </location>
</feature>
<dbReference type="InterPro" id="IPR000089">
    <property type="entry name" value="Biotin_lipoyl"/>
</dbReference>
<dbReference type="PANTHER" id="PTHR43178:SF5">
    <property type="entry name" value="LIPOAMIDE ACYLTRANSFERASE COMPONENT OF BRANCHED-CHAIN ALPHA-KETO ACID DEHYDROGENASE COMPLEX, MITOCHONDRIAL"/>
    <property type="match status" value="1"/>
</dbReference>
<dbReference type="Pfam" id="PF00364">
    <property type="entry name" value="Biotin_lipoyl"/>
    <property type="match status" value="1"/>
</dbReference>
<dbReference type="Gene3D" id="4.10.320.10">
    <property type="entry name" value="E3-binding domain"/>
    <property type="match status" value="1"/>
</dbReference>
<dbReference type="FunFam" id="3.30.559.10:FF:000007">
    <property type="entry name" value="Dihydrolipoamide acetyltransferase component of pyruvate dehydrogenase complex"/>
    <property type="match status" value="1"/>
</dbReference>
<keyword evidence="4 7" id="KW-0808">Transferase</keyword>
<dbReference type="InterPro" id="IPR023213">
    <property type="entry name" value="CAT-like_dom_sf"/>
</dbReference>
<keyword evidence="6 7" id="KW-0012">Acyltransferase</keyword>
<evidence type="ECO:0000256" key="3">
    <source>
        <dbReference type="ARBA" id="ARBA00011484"/>
    </source>
</evidence>
<dbReference type="GO" id="GO:0031405">
    <property type="term" value="F:lipoic acid binding"/>
    <property type="evidence" value="ECO:0007669"/>
    <property type="project" value="TreeGrafter"/>
</dbReference>
<dbReference type="EC" id="2.3.1.-" evidence="7"/>
<evidence type="ECO:0000256" key="5">
    <source>
        <dbReference type="ARBA" id="ARBA00022823"/>
    </source>
</evidence>
<evidence type="ECO:0000256" key="2">
    <source>
        <dbReference type="ARBA" id="ARBA00007317"/>
    </source>
</evidence>
<evidence type="ECO:0000259" key="9">
    <source>
        <dbReference type="PROSITE" id="PS50968"/>
    </source>
</evidence>
<dbReference type="RefSeq" id="WP_096472917.1">
    <property type="nucleotide sequence ID" value="NZ_AP018111.1"/>
</dbReference>
<dbReference type="Pfam" id="PF00198">
    <property type="entry name" value="2-oxoacid_dh"/>
    <property type="match status" value="1"/>
</dbReference>
<dbReference type="InterPro" id="IPR036625">
    <property type="entry name" value="E3-bd_dom_sf"/>
</dbReference>
<reference evidence="11 12" key="1">
    <citation type="journal article" date="2017" name="Genome Announc.">
        <title>Complete Genome Sequence of Burkholderia stabilis FERMP-21014.</title>
        <authorList>
            <person name="Konishi K."/>
            <person name="Kumagai T."/>
            <person name="Sakasegawa S."/>
            <person name="Tamura T."/>
        </authorList>
    </citation>
    <scope>NUCLEOTIDE SEQUENCE [LARGE SCALE GENOMIC DNA]</scope>
    <source>
        <strain evidence="11 12">FERMP-21014</strain>
    </source>
</reference>
<dbReference type="InterPro" id="IPR050743">
    <property type="entry name" value="2-oxoacid_DH_E2_comp"/>
</dbReference>
<dbReference type="GO" id="GO:0005737">
    <property type="term" value="C:cytoplasm"/>
    <property type="evidence" value="ECO:0007669"/>
    <property type="project" value="TreeGrafter"/>
</dbReference>
<organism evidence="11 12">
    <name type="scientific">Burkholderia stabilis</name>
    <dbReference type="NCBI Taxonomy" id="95485"/>
    <lineage>
        <taxon>Bacteria</taxon>
        <taxon>Pseudomonadati</taxon>
        <taxon>Pseudomonadota</taxon>
        <taxon>Betaproteobacteria</taxon>
        <taxon>Burkholderiales</taxon>
        <taxon>Burkholderiaceae</taxon>
        <taxon>Burkholderia</taxon>
        <taxon>Burkholderia cepacia complex</taxon>
    </lineage>
</organism>
<dbReference type="SUPFAM" id="SSF51230">
    <property type="entry name" value="Single hybrid motif"/>
    <property type="match status" value="1"/>
</dbReference>
<dbReference type="CDD" id="cd06849">
    <property type="entry name" value="lipoyl_domain"/>
    <property type="match status" value="1"/>
</dbReference>
<dbReference type="InterPro" id="IPR011053">
    <property type="entry name" value="Single_hybrid_motif"/>
</dbReference>
<feature type="region of interest" description="Disordered" evidence="8">
    <location>
        <begin position="103"/>
        <end position="143"/>
    </location>
</feature>
<feature type="domain" description="Lipoyl-binding" evidence="9">
    <location>
        <begin position="3"/>
        <end position="78"/>
    </location>
</feature>
<protein>
    <recommendedName>
        <fullName evidence="7">Dihydrolipoamide acetyltransferase component of pyruvate dehydrogenase complex</fullName>
        <ecNumber evidence="7">2.3.1.-</ecNumber>
    </recommendedName>
</protein>
<dbReference type="InterPro" id="IPR001078">
    <property type="entry name" value="2-oxoacid_DH_actylTfrase"/>
</dbReference>
<accession>A0A1Y1BS47</accession>
<evidence type="ECO:0000313" key="12">
    <source>
        <dbReference type="Proteomes" id="UP000218432"/>
    </source>
</evidence>
<proteinExistence type="inferred from homology"/>
<evidence type="ECO:0000313" key="11">
    <source>
        <dbReference type="EMBL" id="BAX60377.1"/>
    </source>
</evidence>
<evidence type="ECO:0000256" key="8">
    <source>
        <dbReference type="SAM" id="MobiDB-lite"/>
    </source>
</evidence>
<dbReference type="EMBL" id="AP018111">
    <property type="protein sequence ID" value="BAX60377.1"/>
    <property type="molecule type" value="Genomic_DNA"/>
</dbReference>
<feature type="compositionally biased region" description="Basic and acidic residues" evidence="8">
    <location>
        <begin position="120"/>
        <end position="138"/>
    </location>
</feature>
<dbReference type="SUPFAM" id="SSF47005">
    <property type="entry name" value="Peripheral subunit-binding domain of 2-oxo acid dehydrogenase complex"/>
    <property type="match status" value="1"/>
</dbReference>
<dbReference type="PANTHER" id="PTHR43178">
    <property type="entry name" value="DIHYDROLIPOAMIDE ACETYLTRANSFERASE COMPONENT OF PYRUVATE DEHYDROGENASE COMPLEX"/>
    <property type="match status" value="1"/>
</dbReference>
<sequence>MGIHVIKMPDIGEGIAEVELVAWHVEVGQTITEDQPLADVMTDKAAVEIPSPVSGKVLELGGRIGEMMAVGSELIRLEVEGDGNLKAGAPVRETKVETAPIAAAPSTPVADVPAGTPAAPRHDAKRAPAEPRRAEHAAQPRAALAPGERPLASPAVRQRAWDMGIELRYVRGTGEAGRIMHADLDAYAKTGSGAARASQAYGYNERNDETEVPVIGLRRAIARKMQEAKRRIPHFSYVEEIDVTELESLRADLNRRYGDARGRLTPLPLLIRAMVIALRDFPQINARFDDEAGVVTRYGAVHMGVATQTEGGLTVPVLRHAEARDVWSISAEIARLADAVRANRAQRDELSGSTITISSLGALGGIVSTPVINHPEVGIVGVNRIVERPMIRDGAVVARKMMNLSSSFDHRVVDGADAAEFIQAVRGVLERPALLFVE</sequence>
<gene>
    <name evidence="11" type="ORF">BSFP_032360</name>
</gene>
<evidence type="ECO:0000256" key="4">
    <source>
        <dbReference type="ARBA" id="ARBA00022679"/>
    </source>
</evidence>
<dbReference type="PROSITE" id="PS50968">
    <property type="entry name" value="BIOTINYL_LIPOYL"/>
    <property type="match status" value="1"/>
</dbReference>
<keyword evidence="5 7" id="KW-0450">Lipoyl</keyword>
<name>A0A1Y1BS47_9BURK</name>
<dbReference type="GO" id="GO:0016407">
    <property type="term" value="F:acetyltransferase activity"/>
    <property type="evidence" value="ECO:0007669"/>
    <property type="project" value="TreeGrafter"/>
</dbReference>
<dbReference type="Pfam" id="PF02817">
    <property type="entry name" value="E3_binding"/>
    <property type="match status" value="1"/>
</dbReference>
<dbReference type="Gene3D" id="3.30.559.10">
    <property type="entry name" value="Chloramphenicol acetyltransferase-like domain"/>
    <property type="match status" value="1"/>
</dbReference>
<evidence type="ECO:0000256" key="6">
    <source>
        <dbReference type="ARBA" id="ARBA00023315"/>
    </source>
</evidence>
<dbReference type="PROSITE" id="PS51826">
    <property type="entry name" value="PSBD"/>
    <property type="match status" value="1"/>
</dbReference>
<dbReference type="InterPro" id="IPR004167">
    <property type="entry name" value="PSBD"/>
</dbReference>
<comment type="subunit">
    <text evidence="3">Forms a 24-polypeptide structural core with octahedral symmetry.</text>
</comment>
<evidence type="ECO:0000256" key="7">
    <source>
        <dbReference type="RuleBase" id="RU003423"/>
    </source>
</evidence>
<dbReference type="InterPro" id="IPR003016">
    <property type="entry name" value="2-oxoA_DH_lipoyl-BS"/>
</dbReference>
<evidence type="ECO:0000256" key="1">
    <source>
        <dbReference type="ARBA" id="ARBA00001938"/>
    </source>
</evidence>
<dbReference type="Proteomes" id="UP000218432">
    <property type="component" value="Chromosome 1"/>
</dbReference>
<dbReference type="Gene3D" id="2.40.50.100">
    <property type="match status" value="1"/>
</dbReference>
<dbReference type="SUPFAM" id="SSF52777">
    <property type="entry name" value="CoA-dependent acyltransferases"/>
    <property type="match status" value="1"/>
</dbReference>
<comment type="similarity">
    <text evidence="2 7">Belongs to the 2-oxoacid dehydrogenase family.</text>
</comment>
<evidence type="ECO:0000259" key="10">
    <source>
        <dbReference type="PROSITE" id="PS51826"/>
    </source>
</evidence>
<dbReference type="PROSITE" id="PS00189">
    <property type="entry name" value="LIPOYL"/>
    <property type="match status" value="1"/>
</dbReference>
<comment type="cofactor">
    <cofactor evidence="1 7">
        <name>(R)-lipoate</name>
        <dbReference type="ChEBI" id="CHEBI:83088"/>
    </cofactor>
</comment>